<feature type="compositionally biased region" description="Basic and acidic residues" evidence="1">
    <location>
        <begin position="223"/>
        <end position="241"/>
    </location>
</feature>
<gene>
    <name evidence="2" type="ORF">NCGR_LOCUS50871</name>
</gene>
<dbReference type="EMBL" id="CAJGYO010000014">
    <property type="protein sequence ID" value="CAD6267566.1"/>
    <property type="molecule type" value="Genomic_DNA"/>
</dbReference>
<sequence>MAGQQQPTAAAYSRKQITDSMAFTDEILAELDGGDADAVGSRAAELLRGHPDVLRRFTAHVHADAPAEEGLALTRPRRSSHSRRRSERDTHQTPAAAAAPPEAPPNVAAAARNHHGVDRGLRLADAARALTFVKRVHETLVHGRFLAVLSEAQGSEDMFADEIYDRAKRAFGPAHVGLLHAFATVWLPGEEEWKLQQARGPAPARQRSREVAASASHAGMPDANKKPRADDDGNNGRRHDPAAIAPRQQRNCAAGASSHAAAAGIPDAKKPRADDGNYGRQHDHVIAVLEVRNVKKRRSDDDGTGRGLHALHRIGESSGGGAAKRGRDYDYDYAPQSRAKKHHSGNGEFSGSAPAAQKPPRRRAASGGKSSSAGAAAVAKQQPEQDDEVRRFRQEWEFQTYYSELVATSDRVTELLCPSRTRTTPHGGGGGGGGNRSLEALFPLPECREFLHNYYGDRWGEMRAVLERGESRVPALEAIERRLRTKEEQAVAEESPWTTRWTRSTGSTTAAVHERHEESLLFVKSQA</sequence>
<feature type="compositionally biased region" description="Basic and acidic residues" evidence="1">
    <location>
        <begin position="267"/>
        <end position="280"/>
    </location>
</feature>
<proteinExistence type="predicted"/>
<reference evidence="2" key="1">
    <citation type="submission" date="2020-10" db="EMBL/GenBank/DDBJ databases">
        <authorList>
            <person name="Han B."/>
            <person name="Lu T."/>
            <person name="Zhao Q."/>
            <person name="Huang X."/>
            <person name="Zhao Y."/>
        </authorList>
    </citation>
    <scope>NUCLEOTIDE SEQUENCE</scope>
</reference>
<accession>A0A811RBI4</accession>
<feature type="region of interest" description="Disordered" evidence="1">
    <location>
        <begin position="296"/>
        <end position="388"/>
    </location>
</feature>
<evidence type="ECO:0000313" key="3">
    <source>
        <dbReference type="Proteomes" id="UP000604825"/>
    </source>
</evidence>
<feature type="compositionally biased region" description="Low complexity" evidence="1">
    <location>
        <begin position="365"/>
        <end position="380"/>
    </location>
</feature>
<dbReference type="Proteomes" id="UP000604825">
    <property type="component" value="Unassembled WGS sequence"/>
</dbReference>
<feature type="region of interest" description="Disordered" evidence="1">
    <location>
        <begin position="66"/>
        <end position="108"/>
    </location>
</feature>
<protein>
    <submittedName>
        <fullName evidence="2">Uncharacterized protein</fullName>
    </submittedName>
</protein>
<evidence type="ECO:0000313" key="2">
    <source>
        <dbReference type="EMBL" id="CAD6267566.1"/>
    </source>
</evidence>
<evidence type="ECO:0000256" key="1">
    <source>
        <dbReference type="SAM" id="MobiDB-lite"/>
    </source>
</evidence>
<feature type="region of interest" description="Disordered" evidence="1">
    <location>
        <begin position="197"/>
        <end position="280"/>
    </location>
</feature>
<feature type="compositionally biased region" description="Low complexity" evidence="1">
    <location>
        <begin position="94"/>
        <end position="108"/>
    </location>
</feature>
<feature type="compositionally biased region" description="Low complexity" evidence="1">
    <location>
        <begin position="253"/>
        <end position="264"/>
    </location>
</feature>
<name>A0A811RBI4_9POAL</name>
<feature type="compositionally biased region" description="Basic residues" evidence="1">
    <location>
        <begin position="75"/>
        <end position="85"/>
    </location>
</feature>
<comment type="caution">
    <text evidence="2">The sequence shown here is derived from an EMBL/GenBank/DDBJ whole genome shotgun (WGS) entry which is preliminary data.</text>
</comment>
<organism evidence="2 3">
    <name type="scientific">Miscanthus lutarioriparius</name>
    <dbReference type="NCBI Taxonomy" id="422564"/>
    <lineage>
        <taxon>Eukaryota</taxon>
        <taxon>Viridiplantae</taxon>
        <taxon>Streptophyta</taxon>
        <taxon>Embryophyta</taxon>
        <taxon>Tracheophyta</taxon>
        <taxon>Spermatophyta</taxon>
        <taxon>Magnoliopsida</taxon>
        <taxon>Liliopsida</taxon>
        <taxon>Poales</taxon>
        <taxon>Poaceae</taxon>
        <taxon>PACMAD clade</taxon>
        <taxon>Panicoideae</taxon>
        <taxon>Andropogonodae</taxon>
        <taxon>Andropogoneae</taxon>
        <taxon>Saccharinae</taxon>
        <taxon>Miscanthus</taxon>
    </lineage>
</organism>
<dbReference type="OrthoDB" id="671040at2759"/>
<keyword evidence="3" id="KW-1185">Reference proteome</keyword>
<dbReference type="AlphaFoldDB" id="A0A811RBI4"/>